<dbReference type="GO" id="GO:0032259">
    <property type="term" value="P:methylation"/>
    <property type="evidence" value="ECO:0007669"/>
    <property type="project" value="UniProtKB-UniRule"/>
</dbReference>
<dbReference type="InterPro" id="IPR000241">
    <property type="entry name" value="RlmKL-like_Mtase"/>
</dbReference>
<dbReference type="AlphaFoldDB" id="A0A178F8X2"/>
<dbReference type="PANTHER" id="PTHR13370">
    <property type="entry name" value="RNA METHYLASE-RELATED"/>
    <property type="match status" value="1"/>
</dbReference>
<dbReference type="Pfam" id="PF01170">
    <property type="entry name" value="UPF0020"/>
    <property type="match status" value="1"/>
</dbReference>
<dbReference type="EMBL" id="LHPM01000008">
    <property type="protein sequence ID" value="OAL68023.1"/>
    <property type="molecule type" value="Genomic_DNA"/>
</dbReference>
<comment type="subcellular location">
    <subcellularLocation>
        <location evidence="1">Cytoplasm</location>
    </subcellularLocation>
</comment>
<feature type="region of interest" description="Disordered" evidence="11">
    <location>
        <begin position="415"/>
        <end position="477"/>
    </location>
</feature>
<sequence>MVDYLIRFAQSHESFRKAEITALASLVGVEIEFLVYHDLTPFCIVRLANEEAARALMRRSILAKNIYELWGQGDTYDLLRADVRHRTESRWPDYKTVSFKFHVDTYASTRTAKERNEIIESFSFLAFEGPIKMVDADEKFCVFEEFAHQLASSGNPKTHTEPVLKRIYLGRWVTEGGRTEINTYNLKKRKYISTTSMDAELSLISANMTHAAPGKLFYDPFVGTGSFLVAAAHFGAVTCGSDIDGRSFRGKEATSNTETGVIANFKQYGLLSRFLDTFTSDLTNTPLRSTRIFDGIICDPPYGVREGLRVLGHKDDSRKGELMMFQGVPSYKRENYIFPKRPYAFDAMLDDILDFAAQTLVVNGRISLWMPTANEDDVELAIPKHPCLEHLDSCVQPFNKWSRRLLVYRRLPDSEVPSTPRRERKEVPRGNADELNPFRRRNSQLGRSQTTSSSASSSISSSLWPRPNMTQLPPAGASAPVAGLDMCLADFAAAKSPGTRKEQACKQTIVLNNVPIPLVVPSAVLAFT</sequence>
<reference evidence="14 15" key="1">
    <citation type="submission" date="2016-05" db="EMBL/GenBank/DDBJ databases">
        <title>Genome sequencing of Trichophyton rubrum CMCC(F)T1i isolated from hair.</title>
        <authorList>
            <person name="Zhan P."/>
            <person name="Tao Y."/>
            <person name="Liu W."/>
        </authorList>
    </citation>
    <scope>NUCLEOTIDE SEQUENCE [LARGE SCALE GENOMIC DNA]</scope>
    <source>
        <strain evidence="15">CMCC(F)T1i</strain>
    </source>
</reference>
<evidence type="ECO:0000256" key="10">
    <source>
        <dbReference type="PROSITE-ProRule" id="PRU00959"/>
    </source>
</evidence>
<evidence type="ECO:0000256" key="7">
    <source>
        <dbReference type="ARBA" id="ARBA00022694"/>
    </source>
</evidence>
<keyword evidence="2" id="KW-0963">Cytoplasm</keyword>
<feature type="compositionally biased region" description="Low complexity" evidence="11">
    <location>
        <begin position="448"/>
        <end position="462"/>
    </location>
</feature>
<feature type="domain" description="tRNA (guanine(10)-N(2))-methyltransferase TRMT11 N-terminal" evidence="13">
    <location>
        <begin position="3"/>
        <end position="178"/>
    </location>
</feature>
<keyword evidence="4 10" id="KW-0489">Methyltransferase</keyword>
<comment type="caution">
    <text evidence="14">The sequence shown here is derived from an EMBL/GenBank/DDBJ whole genome shotgun (WGS) entry which is preliminary data.</text>
</comment>
<dbReference type="InterPro" id="IPR002052">
    <property type="entry name" value="DNA_methylase_N6_adenine_CS"/>
</dbReference>
<evidence type="ECO:0000256" key="1">
    <source>
        <dbReference type="ARBA" id="ARBA00004496"/>
    </source>
</evidence>
<dbReference type="PANTHER" id="PTHR13370:SF3">
    <property type="entry name" value="TRNA (GUANINE(10)-N2)-METHYLTRANSFERASE HOMOLOG"/>
    <property type="match status" value="1"/>
</dbReference>
<dbReference type="Proteomes" id="UP000243015">
    <property type="component" value="Unassembled WGS sequence"/>
</dbReference>
<evidence type="ECO:0000313" key="14">
    <source>
        <dbReference type="EMBL" id="OAL68023.1"/>
    </source>
</evidence>
<comment type="similarity">
    <text evidence="10">Belongs to the class I-like SAM-binding methyltransferase superfamily. TRM11 methyltransferase family.</text>
</comment>
<protein>
    <recommendedName>
        <fullName evidence="9">tRNA (guanine(10)-N(2))-methyltransferase</fullName>
        <ecNumber evidence="9">2.1.1.214</ecNumber>
    </recommendedName>
</protein>
<dbReference type="Pfam" id="PF25904">
    <property type="entry name" value="Tmrp11_N"/>
    <property type="match status" value="1"/>
</dbReference>
<proteinExistence type="inferred from homology"/>
<feature type="compositionally biased region" description="Basic and acidic residues" evidence="11">
    <location>
        <begin position="420"/>
        <end position="432"/>
    </location>
</feature>
<evidence type="ECO:0000256" key="11">
    <source>
        <dbReference type="SAM" id="MobiDB-lite"/>
    </source>
</evidence>
<evidence type="ECO:0000256" key="5">
    <source>
        <dbReference type="ARBA" id="ARBA00022679"/>
    </source>
</evidence>
<keyword evidence="8 10" id="KW-0694">RNA-binding</keyword>
<keyword evidence="6 10" id="KW-0949">S-adenosyl-L-methionine</keyword>
<dbReference type="GO" id="GO:0008033">
    <property type="term" value="P:tRNA processing"/>
    <property type="evidence" value="ECO:0007669"/>
    <property type="project" value="UniProtKB-UniRule"/>
</dbReference>
<evidence type="ECO:0000256" key="4">
    <source>
        <dbReference type="ARBA" id="ARBA00022603"/>
    </source>
</evidence>
<evidence type="ECO:0000256" key="3">
    <source>
        <dbReference type="ARBA" id="ARBA00022555"/>
    </source>
</evidence>
<keyword evidence="5 10" id="KW-0808">Transferase</keyword>
<evidence type="ECO:0000256" key="2">
    <source>
        <dbReference type="ARBA" id="ARBA00022490"/>
    </source>
</evidence>
<dbReference type="GO" id="GO:0005737">
    <property type="term" value="C:cytoplasm"/>
    <property type="evidence" value="ECO:0007669"/>
    <property type="project" value="UniProtKB-SubCell"/>
</dbReference>
<evidence type="ECO:0000259" key="12">
    <source>
        <dbReference type="Pfam" id="PF01170"/>
    </source>
</evidence>
<dbReference type="InterPro" id="IPR016691">
    <property type="entry name" value="TRMT11"/>
</dbReference>
<evidence type="ECO:0000256" key="6">
    <source>
        <dbReference type="ARBA" id="ARBA00022691"/>
    </source>
</evidence>
<evidence type="ECO:0000256" key="8">
    <source>
        <dbReference type="ARBA" id="ARBA00022884"/>
    </source>
</evidence>
<dbReference type="InterPro" id="IPR059073">
    <property type="entry name" value="TRMT11_N"/>
</dbReference>
<organism evidence="14 15">
    <name type="scientific">Trichophyton rubrum</name>
    <name type="common">Athlete's foot fungus</name>
    <name type="synonym">Epidermophyton rubrum</name>
    <dbReference type="NCBI Taxonomy" id="5551"/>
    <lineage>
        <taxon>Eukaryota</taxon>
        <taxon>Fungi</taxon>
        <taxon>Dikarya</taxon>
        <taxon>Ascomycota</taxon>
        <taxon>Pezizomycotina</taxon>
        <taxon>Eurotiomycetes</taxon>
        <taxon>Eurotiomycetidae</taxon>
        <taxon>Onygenales</taxon>
        <taxon>Arthrodermataceae</taxon>
        <taxon>Trichophyton</taxon>
    </lineage>
</organism>
<dbReference type="Gene3D" id="3.40.50.150">
    <property type="entry name" value="Vaccinia Virus protein VP39"/>
    <property type="match status" value="1"/>
</dbReference>
<evidence type="ECO:0000259" key="13">
    <source>
        <dbReference type="Pfam" id="PF25904"/>
    </source>
</evidence>
<dbReference type="GO" id="GO:0160102">
    <property type="term" value="F:tRNA (guanine(10)-N2)-methyltransferase activity"/>
    <property type="evidence" value="ECO:0007669"/>
    <property type="project" value="UniProtKB-EC"/>
</dbReference>
<dbReference type="GO" id="GO:0000049">
    <property type="term" value="F:tRNA binding"/>
    <property type="evidence" value="ECO:0007669"/>
    <property type="project" value="UniProtKB-UniRule"/>
</dbReference>
<dbReference type="PIRSF" id="PIRSF017259">
    <property type="entry name" value="tRNA_mtfrase_TRM11"/>
    <property type="match status" value="1"/>
</dbReference>
<dbReference type="PROSITE" id="PS00092">
    <property type="entry name" value="N6_MTASE"/>
    <property type="match status" value="1"/>
</dbReference>
<dbReference type="SUPFAM" id="SSF53335">
    <property type="entry name" value="S-adenosyl-L-methionine-dependent methyltransferases"/>
    <property type="match status" value="1"/>
</dbReference>
<dbReference type="InterPro" id="IPR029063">
    <property type="entry name" value="SAM-dependent_MTases_sf"/>
</dbReference>
<feature type="domain" description="Ribosomal RNA large subunit methyltransferase K/L-like methyltransferase" evidence="12">
    <location>
        <begin position="188"/>
        <end position="305"/>
    </location>
</feature>
<evidence type="ECO:0000313" key="15">
    <source>
        <dbReference type="Proteomes" id="UP000243015"/>
    </source>
</evidence>
<evidence type="ECO:0000256" key="9">
    <source>
        <dbReference type="ARBA" id="ARBA00066937"/>
    </source>
</evidence>
<dbReference type="GO" id="GO:0043527">
    <property type="term" value="C:tRNA methyltransferase complex"/>
    <property type="evidence" value="ECO:0007669"/>
    <property type="project" value="UniProtKB-ARBA"/>
</dbReference>
<dbReference type="VEuPathDB" id="FungiDB:TERG_07333"/>
<gene>
    <name evidence="14" type="ORF">A7C99_0418</name>
</gene>
<keyword evidence="3 10" id="KW-0820">tRNA-binding</keyword>
<accession>A0A178F8X2</accession>
<dbReference type="EC" id="2.1.1.214" evidence="9"/>
<keyword evidence="7 10" id="KW-0819">tRNA processing</keyword>
<dbReference type="PROSITE" id="PS51627">
    <property type="entry name" value="SAM_MT_TRM11"/>
    <property type="match status" value="1"/>
</dbReference>
<name>A0A178F8X2_TRIRU</name>